<evidence type="ECO:0000256" key="4">
    <source>
        <dbReference type="RuleBase" id="RU362028"/>
    </source>
</evidence>
<dbReference type="GO" id="GO:0000455">
    <property type="term" value="P:enzyme-directed rRNA pseudouridine synthesis"/>
    <property type="evidence" value="ECO:0007669"/>
    <property type="project" value="TreeGrafter"/>
</dbReference>
<dbReference type="EC" id="5.4.99.-" evidence="4"/>
<feature type="active site" evidence="3">
    <location>
        <position position="130"/>
    </location>
</feature>
<dbReference type="RefSeq" id="WP_205872023.1">
    <property type="nucleotide sequence ID" value="NZ_CP070872.1"/>
</dbReference>
<proteinExistence type="inferred from homology"/>
<evidence type="ECO:0000256" key="3">
    <source>
        <dbReference type="PIRSR" id="PIRSR606225-1"/>
    </source>
</evidence>
<keyword evidence="4" id="KW-0413">Isomerase</keyword>
<dbReference type="InterPro" id="IPR006225">
    <property type="entry name" value="PsdUridine_synth_RluC/D"/>
</dbReference>
<dbReference type="EMBL" id="CP070872">
    <property type="protein sequence ID" value="QSE76779.1"/>
    <property type="molecule type" value="Genomic_DNA"/>
</dbReference>
<comment type="catalytic activity">
    <reaction evidence="1 4">
        <text>a uridine in RNA = a pseudouridine in RNA</text>
        <dbReference type="Rhea" id="RHEA:48348"/>
        <dbReference type="Rhea" id="RHEA-COMP:12068"/>
        <dbReference type="Rhea" id="RHEA-COMP:12069"/>
        <dbReference type="ChEBI" id="CHEBI:65314"/>
        <dbReference type="ChEBI" id="CHEBI:65315"/>
    </reaction>
</comment>
<dbReference type="GO" id="GO:0009982">
    <property type="term" value="F:pseudouridine synthase activity"/>
    <property type="evidence" value="ECO:0007669"/>
    <property type="project" value="InterPro"/>
</dbReference>
<dbReference type="InterPro" id="IPR006145">
    <property type="entry name" value="PsdUridine_synth_RsuA/RluA"/>
</dbReference>
<dbReference type="Gene3D" id="3.30.2350.10">
    <property type="entry name" value="Pseudouridine synthase"/>
    <property type="match status" value="1"/>
</dbReference>
<evidence type="ECO:0000259" key="5">
    <source>
        <dbReference type="Pfam" id="PF00849"/>
    </source>
</evidence>
<gene>
    <name evidence="6" type="ORF">JW886_00310</name>
</gene>
<dbReference type="PANTHER" id="PTHR21600">
    <property type="entry name" value="MITOCHONDRIAL RNA PSEUDOURIDINE SYNTHASE"/>
    <property type="match status" value="1"/>
</dbReference>
<evidence type="ECO:0000313" key="7">
    <source>
        <dbReference type="Proteomes" id="UP000663608"/>
    </source>
</evidence>
<dbReference type="Proteomes" id="UP000663608">
    <property type="component" value="Chromosome"/>
</dbReference>
<feature type="domain" description="Pseudouridine synthase RsuA/RluA-like" evidence="5">
    <location>
        <begin position="89"/>
        <end position="234"/>
    </location>
</feature>
<sequence length="294" mass="34069">MEFNFILPKNFKEQSISHLLAETWFIPRKQRHFLRMKRHILVNGEPVNDNYRVSASQQITLLFDHEDFPELNVPFGDAKQAEILYEDEHLVIANKPEQMKTHGNSKDELALQNHVAAALKQPVYVVHRLDQATSGLVLFAKNQFVLPLLGQLFEKNKIHRQYLALVKGHFPKEQFIINQPIGNDRHDKSRRIVAKGGQEAITHVEVLQRFPHSTLIRCLLDTGRTHQIRVHLTHLGHPIVGDVLYGGTRNNRLMLHAQELYFKHPFTDQHIKISVDSQTFSENLPDFSAQKRPF</sequence>
<dbReference type="InterPro" id="IPR050188">
    <property type="entry name" value="RluA_PseudoU_synthase"/>
</dbReference>
<dbReference type="InterPro" id="IPR020103">
    <property type="entry name" value="PsdUridine_synth_cat_dom_sf"/>
</dbReference>
<dbReference type="GO" id="GO:0140098">
    <property type="term" value="F:catalytic activity, acting on RNA"/>
    <property type="evidence" value="ECO:0007669"/>
    <property type="project" value="UniProtKB-ARBA"/>
</dbReference>
<accession>A0AA45KGE1</accession>
<organism evidence="6 7">
    <name type="scientific">Lactococcus taiwanensis</name>
    <dbReference type="NCBI Taxonomy" id="1151742"/>
    <lineage>
        <taxon>Bacteria</taxon>
        <taxon>Bacillati</taxon>
        <taxon>Bacillota</taxon>
        <taxon>Bacilli</taxon>
        <taxon>Lactobacillales</taxon>
        <taxon>Streptococcaceae</taxon>
        <taxon>Lactococcus</taxon>
    </lineage>
</organism>
<dbReference type="CDD" id="cd02869">
    <property type="entry name" value="PseudoU_synth_RluA_like"/>
    <property type="match status" value="1"/>
</dbReference>
<comment type="similarity">
    <text evidence="2 4">Belongs to the pseudouridine synthase RluA family.</text>
</comment>
<dbReference type="NCBIfam" id="TIGR00005">
    <property type="entry name" value="rluA_subfam"/>
    <property type="match status" value="1"/>
</dbReference>
<protein>
    <recommendedName>
        <fullName evidence="4">Pseudouridine synthase</fullName>
        <ecNumber evidence="4">5.4.99.-</ecNumber>
    </recommendedName>
</protein>
<reference evidence="6 7" key="1">
    <citation type="submission" date="2021-02" db="EMBL/GenBank/DDBJ databases">
        <title>Complete genome sequence of Lactococcus lactis strain K_LL004.</title>
        <authorList>
            <person name="Kim H.B."/>
        </authorList>
    </citation>
    <scope>NUCLEOTIDE SEQUENCE [LARGE SCALE GENOMIC DNA]</scope>
    <source>
        <strain evidence="6 7">K_LL004</strain>
    </source>
</reference>
<evidence type="ECO:0000256" key="1">
    <source>
        <dbReference type="ARBA" id="ARBA00000073"/>
    </source>
</evidence>
<dbReference type="PANTHER" id="PTHR21600:SF87">
    <property type="entry name" value="RNA PSEUDOURIDYLATE SYNTHASE DOMAIN-CONTAINING PROTEIN 1"/>
    <property type="match status" value="1"/>
</dbReference>
<name>A0AA45KGE1_9LACT</name>
<dbReference type="PROSITE" id="PS01129">
    <property type="entry name" value="PSI_RLU"/>
    <property type="match status" value="1"/>
</dbReference>
<dbReference type="InterPro" id="IPR006224">
    <property type="entry name" value="PsdUridine_synth_RluA-like_CS"/>
</dbReference>
<dbReference type="Pfam" id="PF00849">
    <property type="entry name" value="PseudoU_synth_2"/>
    <property type="match status" value="1"/>
</dbReference>
<keyword evidence="7" id="KW-1185">Reference proteome</keyword>
<dbReference type="AlphaFoldDB" id="A0AA45KGE1"/>
<evidence type="ECO:0000313" key="6">
    <source>
        <dbReference type="EMBL" id="QSE76779.1"/>
    </source>
</evidence>
<comment type="function">
    <text evidence="4">Responsible for synthesis of pseudouridine from uracil.</text>
</comment>
<evidence type="ECO:0000256" key="2">
    <source>
        <dbReference type="ARBA" id="ARBA00010876"/>
    </source>
</evidence>
<dbReference type="KEGG" id="lti:JW886_00310"/>
<dbReference type="SUPFAM" id="SSF55120">
    <property type="entry name" value="Pseudouridine synthase"/>
    <property type="match status" value="1"/>
</dbReference>
<dbReference type="GO" id="GO:0003723">
    <property type="term" value="F:RNA binding"/>
    <property type="evidence" value="ECO:0007669"/>
    <property type="project" value="InterPro"/>
</dbReference>